<dbReference type="Pfam" id="PF17921">
    <property type="entry name" value="Integrase_H2C2"/>
    <property type="match status" value="1"/>
</dbReference>
<evidence type="ECO:0000313" key="3">
    <source>
        <dbReference type="EMBL" id="KAK1604032.1"/>
    </source>
</evidence>
<dbReference type="InterPro" id="IPR041588">
    <property type="entry name" value="Integrase_H2C2"/>
</dbReference>
<feature type="region of interest" description="Disordered" evidence="1">
    <location>
        <begin position="126"/>
        <end position="191"/>
    </location>
</feature>
<evidence type="ECO:0000313" key="4">
    <source>
        <dbReference type="Proteomes" id="UP001231189"/>
    </source>
</evidence>
<organism evidence="3 4">
    <name type="scientific">Lolium multiflorum</name>
    <name type="common">Italian ryegrass</name>
    <name type="synonym">Lolium perenne subsp. multiflorum</name>
    <dbReference type="NCBI Taxonomy" id="4521"/>
    <lineage>
        <taxon>Eukaryota</taxon>
        <taxon>Viridiplantae</taxon>
        <taxon>Streptophyta</taxon>
        <taxon>Embryophyta</taxon>
        <taxon>Tracheophyta</taxon>
        <taxon>Spermatophyta</taxon>
        <taxon>Magnoliopsida</taxon>
        <taxon>Liliopsida</taxon>
        <taxon>Poales</taxon>
        <taxon>Poaceae</taxon>
        <taxon>BOP clade</taxon>
        <taxon>Pooideae</taxon>
        <taxon>Poodae</taxon>
        <taxon>Poeae</taxon>
        <taxon>Poeae Chloroplast Group 2 (Poeae type)</taxon>
        <taxon>Loliodinae</taxon>
        <taxon>Loliinae</taxon>
        <taxon>Lolium</taxon>
    </lineage>
</organism>
<accession>A0AAD8QMA5</accession>
<feature type="domain" description="Integrase zinc-binding" evidence="2">
    <location>
        <begin position="66"/>
        <end position="102"/>
    </location>
</feature>
<evidence type="ECO:0000256" key="1">
    <source>
        <dbReference type="SAM" id="MobiDB-lite"/>
    </source>
</evidence>
<dbReference type="EMBL" id="JAUUTY010000007">
    <property type="protein sequence ID" value="KAK1604032.1"/>
    <property type="molecule type" value="Genomic_DNA"/>
</dbReference>
<gene>
    <name evidence="3" type="ORF">QYE76_027705</name>
</gene>
<reference evidence="3" key="1">
    <citation type="submission" date="2023-07" db="EMBL/GenBank/DDBJ databases">
        <title>A chromosome-level genome assembly of Lolium multiflorum.</title>
        <authorList>
            <person name="Chen Y."/>
            <person name="Copetti D."/>
            <person name="Kolliker R."/>
            <person name="Studer B."/>
        </authorList>
    </citation>
    <scope>NUCLEOTIDE SEQUENCE</scope>
    <source>
        <strain evidence="3">02402/16</strain>
        <tissue evidence="3">Leaf</tissue>
    </source>
</reference>
<dbReference type="SUPFAM" id="SSF56672">
    <property type="entry name" value="DNA/RNA polymerases"/>
    <property type="match status" value="1"/>
</dbReference>
<dbReference type="PANTHER" id="PTHR37984:SF5">
    <property type="entry name" value="PROTEIN NYNRIN-LIKE"/>
    <property type="match status" value="1"/>
</dbReference>
<sequence length="191" mass="20942">MVHQQPRRDFNFVGHGNFSCSDGNLEKCTFCKDKVIFLGYVVSKHGVEVDVSKIEAIQNWPTPMNVSQESHAGGLMGHFGREKTLLMLADHFYWPKMRRDVDRNQHRESFPYQTIKIKPQIATAVTMASGGDGGDDGEDDDDGDGDDVQLDDGDDGVDFPSGGNFPGGSQPAGELFSLWCSPPRRGGCNSS</sequence>
<proteinExistence type="predicted"/>
<feature type="compositionally biased region" description="Acidic residues" evidence="1">
    <location>
        <begin position="133"/>
        <end position="157"/>
    </location>
</feature>
<dbReference type="AlphaFoldDB" id="A0AAD8QMA5"/>
<dbReference type="InterPro" id="IPR043502">
    <property type="entry name" value="DNA/RNA_pol_sf"/>
</dbReference>
<dbReference type="InterPro" id="IPR050951">
    <property type="entry name" value="Retrovirus_Pol_polyprotein"/>
</dbReference>
<dbReference type="Gene3D" id="1.10.340.70">
    <property type="match status" value="1"/>
</dbReference>
<comment type="caution">
    <text evidence="3">The sequence shown here is derived from an EMBL/GenBank/DDBJ whole genome shotgun (WGS) entry which is preliminary data.</text>
</comment>
<protein>
    <recommendedName>
        <fullName evidence="2">Integrase zinc-binding domain-containing protein</fullName>
    </recommendedName>
</protein>
<evidence type="ECO:0000259" key="2">
    <source>
        <dbReference type="Pfam" id="PF17921"/>
    </source>
</evidence>
<dbReference type="PANTHER" id="PTHR37984">
    <property type="entry name" value="PROTEIN CBG26694"/>
    <property type="match status" value="1"/>
</dbReference>
<keyword evidence="4" id="KW-1185">Reference proteome</keyword>
<dbReference type="Proteomes" id="UP001231189">
    <property type="component" value="Unassembled WGS sequence"/>
</dbReference>
<name>A0AAD8QMA5_LOLMU</name>